<evidence type="ECO:0000313" key="2">
    <source>
        <dbReference type="EMBL" id="CAI9551174.1"/>
    </source>
</evidence>
<evidence type="ECO:0000313" key="3">
    <source>
        <dbReference type="Proteomes" id="UP001162483"/>
    </source>
</evidence>
<dbReference type="EMBL" id="CATNWA010005990">
    <property type="protein sequence ID" value="CAI9551174.1"/>
    <property type="molecule type" value="Genomic_DNA"/>
</dbReference>
<organism evidence="2 3">
    <name type="scientific">Staurois parvus</name>
    <dbReference type="NCBI Taxonomy" id="386267"/>
    <lineage>
        <taxon>Eukaryota</taxon>
        <taxon>Metazoa</taxon>
        <taxon>Chordata</taxon>
        <taxon>Craniata</taxon>
        <taxon>Vertebrata</taxon>
        <taxon>Euteleostomi</taxon>
        <taxon>Amphibia</taxon>
        <taxon>Batrachia</taxon>
        <taxon>Anura</taxon>
        <taxon>Neobatrachia</taxon>
        <taxon>Ranoidea</taxon>
        <taxon>Ranidae</taxon>
        <taxon>Staurois</taxon>
    </lineage>
</organism>
<keyword evidence="1" id="KW-1133">Transmembrane helix</keyword>
<name>A0ABN9BTX8_9NEOB</name>
<evidence type="ECO:0000256" key="1">
    <source>
        <dbReference type="SAM" id="Phobius"/>
    </source>
</evidence>
<reference evidence="2" key="1">
    <citation type="submission" date="2023-05" db="EMBL/GenBank/DDBJ databases">
        <authorList>
            <person name="Stuckert A."/>
        </authorList>
    </citation>
    <scope>NUCLEOTIDE SEQUENCE</scope>
</reference>
<comment type="caution">
    <text evidence="2">The sequence shown here is derived from an EMBL/GenBank/DDBJ whole genome shotgun (WGS) entry which is preliminary data.</text>
</comment>
<feature type="transmembrane region" description="Helical" evidence="1">
    <location>
        <begin position="58"/>
        <end position="84"/>
    </location>
</feature>
<sequence>MDGLIAQLATYQGTTLESIELLRATHSFTNGCRSSLPVVMEVIGTPESNDLEGRPNTFGNTVCVCVCVCIYIHIYIYIYIYIYIPT</sequence>
<keyword evidence="3" id="KW-1185">Reference proteome</keyword>
<proteinExistence type="predicted"/>
<keyword evidence="1" id="KW-0812">Transmembrane</keyword>
<dbReference type="Proteomes" id="UP001162483">
    <property type="component" value="Unassembled WGS sequence"/>
</dbReference>
<feature type="non-terminal residue" evidence="2">
    <location>
        <position position="86"/>
    </location>
</feature>
<gene>
    <name evidence="2" type="ORF">SPARVUS_LOCUS3696302</name>
</gene>
<accession>A0ABN9BTX8</accession>
<keyword evidence="1" id="KW-0472">Membrane</keyword>
<protein>
    <submittedName>
        <fullName evidence="2">Uncharacterized protein</fullName>
    </submittedName>
</protein>